<dbReference type="AlphaFoldDB" id="A0A1G8Y2R3"/>
<proteinExistence type="predicted"/>
<gene>
    <name evidence="1" type="ORF">SAMN05216186_103351</name>
</gene>
<dbReference type="RefSeq" id="WP_084333959.1">
    <property type="nucleotide sequence ID" value="NZ_FNFD01000003.1"/>
</dbReference>
<reference evidence="1 2" key="1">
    <citation type="submission" date="2016-10" db="EMBL/GenBank/DDBJ databases">
        <authorList>
            <person name="de Groot N.N."/>
        </authorList>
    </citation>
    <scope>NUCLEOTIDE SEQUENCE [LARGE SCALE GENOMIC DNA]</scope>
    <source>
        <strain evidence="1 2">JCM 21544</strain>
    </source>
</reference>
<keyword evidence="2" id="KW-1185">Reference proteome</keyword>
<organism evidence="1 2">
    <name type="scientific">Pseudomonas indica</name>
    <dbReference type="NCBI Taxonomy" id="137658"/>
    <lineage>
        <taxon>Bacteria</taxon>
        <taxon>Pseudomonadati</taxon>
        <taxon>Pseudomonadota</taxon>
        <taxon>Gammaproteobacteria</taxon>
        <taxon>Pseudomonadales</taxon>
        <taxon>Pseudomonadaceae</taxon>
        <taxon>Pseudomonas</taxon>
    </lineage>
</organism>
<dbReference type="STRING" id="137658.SAMN05216186_103351"/>
<accession>A0A1G8Y2R3</accession>
<evidence type="ECO:0008006" key="3">
    <source>
        <dbReference type="Google" id="ProtNLM"/>
    </source>
</evidence>
<sequence length="104" mass="11734">MPTTALVRLNRLHTSLQQLRDADSALLRPDLLDTRLNELAAVIEILQRLDNTQSLLNDLGGAMALLLELLQCADQKLDGCLLHCLLKPFKEKIDQVMDEMERVV</sequence>
<evidence type="ECO:0000313" key="2">
    <source>
        <dbReference type="Proteomes" id="UP000198706"/>
    </source>
</evidence>
<name>A0A1G8Y2R3_9PSED</name>
<evidence type="ECO:0000313" key="1">
    <source>
        <dbReference type="EMBL" id="SDJ96405.1"/>
    </source>
</evidence>
<protein>
    <recommendedName>
        <fullName evidence="3">DUF1484 domain-containing protein</fullName>
    </recommendedName>
</protein>
<dbReference type="EMBL" id="FNFD01000003">
    <property type="protein sequence ID" value="SDJ96405.1"/>
    <property type="molecule type" value="Genomic_DNA"/>
</dbReference>
<dbReference type="Proteomes" id="UP000198706">
    <property type="component" value="Unassembled WGS sequence"/>
</dbReference>